<dbReference type="Proteomes" id="UP000018362">
    <property type="component" value="Unassembled WGS sequence"/>
</dbReference>
<accession>R6CAQ4</accession>
<dbReference type="Gene3D" id="2.40.420.20">
    <property type="match status" value="1"/>
</dbReference>
<dbReference type="EMBL" id="CBCJ010000007">
    <property type="protein sequence ID" value="CDA69994.1"/>
    <property type="molecule type" value="Genomic_DNA"/>
</dbReference>
<dbReference type="AlphaFoldDB" id="R6CAQ4"/>
<protein>
    <submittedName>
        <fullName evidence="1">Efflux transporter RND family MFP subunit</fullName>
    </submittedName>
</protein>
<sequence length="43" mass="4407">MNDGCRVEVLSGLKGGEKVVTVGAMHVKLAAAGNTIPGHTHNH</sequence>
<comment type="caution">
    <text evidence="1">The sequence shown here is derived from an EMBL/GenBank/DDBJ whole genome shotgun (WGS) entry which is preliminary data.</text>
</comment>
<evidence type="ECO:0000313" key="1">
    <source>
        <dbReference type="EMBL" id="CDA69994.1"/>
    </source>
</evidence>
<name>R6CAQ4_9BACT</name>
<evidence type="ECO:0000313" key="2">
    <source>
        <dbReference type="Proteomes" id="UP000018362"/>
    </source>
</evidence>
<reference evidence="1" key="1">
    <citation type="submission" date="2012-11" db="EMBL/GenBank/DDBJ databases">
        <title>Dependencies among metagenomic species, viruses, plasmids and units of genetic variation.</title>
        <authorList>
            <person name="Nielsen H.B."/>
            <person name="Almeida M."/>
            <person name="Juncker A.S."/>
            <person name="Rasmussen S."/>
            <person name="Li J."/>
            <person name="Sunagawa S."/>
            <person name="Plichta D."/>
            <person name="Gautier L."/>
            <person name="Le Chatelier E."/>
            <person name="Peletier E."/>
            <person name="Bonde I."/>
            <person name="Nielsen T."/>
            <person name="Manichanh C."/>
            <person name="Arumugam M."/>
            <person name="Batto J."/>
            <person name="Santos M.B.Q.D."/>
            <person name="Blom N."/>
            <person name="Borruel N."/>
            <person name="Burgdorf K.S."/>
            <person name="Boumezbeur F."/>
            <person name="Casellas F."/>
            <person name="Dore J."/>
            <person name="Guarner F."/>
            <person name="Hansen T."/>
            <person name="Hildebrand F."/>
            <person name="Kaas R.S."/>
            <person name="Kennedy S."/>
            <person name="Kristiansen K."/>
            <person name="Kultima J.R."/>
            <person name="Leonard P."/>
            <person name="Levenez F."/>
            <person name="Lund O."/>
            <person name="Moumen B."/>
            <person name="Le Paslier D."/>
            <person name="Pons N."/>
            <person name="Pedersen O."/>
            <person name="Prifti E."/>
            <person name="Qin J."/>
            <person name="Raes J."/>
            <person name="Tap J."/>
            <person name="Tims S."/>
            <person name="Ussery D.W."/>
            <person name="Yamada T."/>
            <person name="MetaHit consortium"/>
            <person name="Renault P."/>
            <person name="Sicheritz-Ponten T."/>
            <person name="Bork P."/>
            <person name="Wang J."/>
            <person name="Brunak S."/>
            <person name="Ehrlich S.D."/>
        </authorList>
    </citation>
    <scope>NUCLEOTIDE SEQUENCE [LARGE SCALE GENOMIC DNA]</scope>
</reference>
<gene>
    <name evidence="1" type="ORF">BN509_01183</name>
</gene>
<organism evidence="1 2">
    <name type="scientific">Phocaeicola coprocola CAG:162</name>
    <dbReference type="NCBI Taxonomy" id="1263040"/>
    <lineage>
        <taxon>Bacteria</taxon>
        <taxon>Pseudomonadati</taxon>
        <taxon>Bacteroidota</taxon>
        <taxon>Bacteroidia</taxon>
        <taxon>Bacteroidales</taxon>
        <taxon>Bacteroidaceae</taxon>
        <taxon>Phocaeicola</taxon>
    </lineage>
</organism>
<proteinExistence type="predicted"/>